<feature type="domain" description="Potassium/proton antiporter subunit KhtT-like N-terminal" evidence="2">
    <location>
        <begin position="1"/>
        <end position="32"/>
    </location>
</feature>
<comment type="caution">
    <text evidence="3">The sequence shown here is derived from an EMBL/GenBank/DDBJ whole genome shotgun (WGS) entry which is preliminary data.</text>
</comment>
<evidence type="ECO:0000256" key="1">
    <source>
        <dbReference type="SAM" id="MobiDB-lite"/>
    </source>
</evidence>
<dbReference type="Proteomes" id="UP001597097">
    <property type="component" value="Unassembled WGS sequence"/>
</dbReference>
<dbReference type="EMBL" id="JBHUCM010000053">
    <property type="protein sequence ID" value="MFD1546039.1"/>
    <property type="molecule type" value="Genomic_DNA"/>
</dbReference>
<feature type="region of interest" description="Disordered" evidence="1">
    <location>
        <begin position="48"/>
        <end position="78"/>
    </location>
</feature>
<protein>
    <recommendedName>
        <fullName evidence="2">Potassium/proton antiporter subunit KhtT-like N-terminal domain-containing protein</fullName>
    </recommendedName>
</protein>
<dbReference type="RefSeq" id="WP_219537674.1">
    <property type="nucleotide sequence ID" value="NZ_JAHKRM010000039.1"/>
</dbReference>
<dbReference type="Pfam" id="PF25991">
    <property type="entry name" value="KhtT_N"/>
    <property type="match status" value="1"/>
</dbReference>
<gene>
    <name evidence="3" type="ORF">ACFSJ0_54000</name>
</gene>
<evidence type="ECO:0000313" key="4">
    <source>
        <dbReference type="Proteomes" id="UP001597097"/>
    </source>
</evidence>
<organism evidence="3 4">
    <name type="scientific">Nonomuraea guangzhouensis</name>
    <dbReference type="NCBI Taxonomy" id="1291555"/>
    <lineage>
        <taxon>Bacteria</taxon>
        <taxon>Bacillati</taxon>
        <taxon>Actinomycetota</taxon>
        <taxon>Actinomycetes</taxon>
        <taxon>Streptosporangiales</taxon>
        <taxon>Streptosporangiaceae</taxon>
        <taxon>Nonomuraea</taxon>
    </lineage>
</organism>
<accession>A0ABW4GUD7</accession>
<dbReference type="InterPro" id="IPR058776">
    <property type="entry name" value="KhtT-like_N"/>
</dbReference>
<proteinExistence type="predicted"/>
<evidence type="ECO:0000313" key="3">
    <source>
        <dbReference type="EMBL" id="MFD1546039.1"/>
    </source>
</evidence>
<sequence length="78" mass="8431">MVYDRADPDTAAHTVELDEEEADHLAELLHSRPLADRLAAVEQRLAELTGRAPGQAPGQARQPAKNLTRTPPAARADP</sequence>
<name>A0ABW4GUD7_9ACTN</name>
<evidence type="ECO:0000259" key="2">
    <source>
        <dbReference type="Pfam" id="PF25991"/>
    </source>
</evidence>
<keyword evidence="4" id="KW-1185">Reference proteome</keyword>
<reference evidence="4" key="1">
    <citation type="journal article" date="2019" name="Int. J. Syst. Evol. Microbiol.">
        <title>The Global Catalogue of Microorganisms (GCM) 10K type strain sequencing project: providing services to taxonomists for standard genome sequencing and annotation.</title>
        <authorList>
            <consortium name="The Broad Institute Genomics Platform"/>
            <consortium name="The Broad Institute Genome Sequencing Center for Infectious Disease"/>
            <person name="Wu L."/>
            <person name="Ma J."/>
        </authorList>
    </citation>
    <scope>NUCLEOTIDE SEQUENCE [LARGE SCALE GENOMIC DNA]</scope>
    <source>
        <strain evidence="4">CGMCC 1.15399</strain>
    </source>
</reference>